<dbReference type="SUPFAM" id="SSF56281">
    <property type="entry name" value="Metallo-hydrolase/oxidoreductase"/>
    <property type="match status" value="1"/>
</dbReference>
<proteinExistence type="predicted"/>
<name>A0A7Y0L9L0_9FIRM</name>
<sequence>MYHVAPIAADRFALAIWDPSWNSYNNCYLTPQEQGWTLIDCGKQDHTADLAAAIREVGLRPQDIGSVILTHGHRDHVGGLALFVEAEAWMSSRDASLVSEEKRLCLRPLDNTHSVAGLTVMPLGHHTPGSVALYDPTARVLYAGDYLCFFREELPPDGLVTEGNGLREKTRTFIAGWSKSPADRQQYHFDQFMRGLQTLGSWDRVDFLATGHGPVLKGGIPQFFAELLDDGGYPR</sequence>
<feature type="domain" description="Metallo-beta-lactamase" evidence="1">
    <location>
        <begin position="24"/>
        <end position="177"/>
    </location>
</feature>
<dbReference type="Gene3D" id="3.60.15.10">
    <property type="entry name" value="Ribonuclease Z/Hydroxyacylglutathione hydrolase-like"/>
    <property type="match status" value="1"/>
</dbReference>
<dbReference type="EMBL" id="JABBVZ010000201">
    <property type="protein sequence ID" value="NMP25020.1"/>
    <property type="molecule type" value="Genomic_DNA"/>
</dbReference>
<accession>A0A7Y0L9L0</accession>
<keyword evidence="3" id="KW-1185">Reference proteome</keyword>
<comment type="caution">
    <text evidence="2">The sequence shown here is derived from an EMBL/GenBank/DDBJ whole genome shotgun (WGS) entry which is preliminary data.</text>
</comment>
<evidence type="ECO:0000313" key="3">
    <source>
        <dbReference type="Proteomes" id="UP000533476"/>
    </source>
</evidence>
<reference evidence="2 3" key="1">
    <citation type="submission" date="2020-04" db="EMBL/GenBank/DDBJ databases">
        <authorList>
            <person name="Zhang R."/>
            <person name="Schippers A."/>
        </authorList>
    </citation>
    <scope>NUCLEOTIDE SEQUENCE [LARGE SCALE GENOMIC DNA]</scope>
    <source>
        <strain evidence="2 3">DSM 109850</strain>
    </source>
</reference>
<organism evidence="2 3">
    <name type="scientific">Sulfobacillus harzensis</name>
    <dbReference type="NCBI Taxonomy" id="2729629"/>
    <lineage>
        <taxon>Bacteria</taxon>
        <taxon>Bacillati</taxon>
        <taxon>Bacillota</taxon>
        <taxon>Clostridia</taxon>
        <taxon>Eubacteriales</taxon>
        <taxon>Clostridiales Family XVII. Incertae Sedis</taxon>
        <taxon>Sulfobacillus</taxon>
    </lineage>
</organism>
<dbReference type="InterPro" id="IPR001279">
    <property type="entry name" value="Metallo-B-lactamas"/>
</dbReference>
<dbReference type="Pfam" id="PF00753">
    <property type="entry name" value="Lactamase_B"/>
    <property type="match status" value="1"/>
</dbReference>
<dbReference type="Proteomes" id="UP000533476">
    <property type="component" value="Unassembled WGS sequence"/>
</dbReference>
<gene>
    <name evidence="2" type="ORF">HIJ39_22190</name>
</gene>
<dbReference type="PANTHER" id="PTHR42951">
    <property type="entry name" value="METALLO-BETA-LACTAMASE DOMAIN-CONTAINING"/>
    <property type="match status" value="1"/>
</dbReference>
<dbReference type="RefSeq" id="WP_169103222.1">
    <property type="nucleotide sequence ID" value="NZ_JABBVZ010000201.1"/>
</dbReference>
<dbReference type="AlphaFoldDB" id="A0A7Y0L9L0"/>
<keyword evidence="2" id="KW-0378">Hydrolase</keyword>
<protein>
    <submittedName>
        <fullName evidence="2">MBL fold metallo-hydrolase</fullName>
    </submittedName>
</protein>
<dbReference type="SMART" id="SM00849">
    <property type="entry name" value="Lactamase_B"/>
    <property type="match status" value="1"/>
</dbReference>
<evidence type="ECO:0000313" key="2">
    <source>
        <dbReference type="EMBL" id="NMP25020.1"/>
    </source>
</evidence>
<dbReference type="InterPro" id="IPR036866">
    <property type="entry name" value="RibonucZ/Hydroxyglut_hydro"/>
</dbReference>
<dbReference type="GO" id="GO:0016787">
    <property type="term" value="F:hydrolase activity"/>
    <property type="evidence" value="ECO:0007669"/>
    <property type="project" value="UniProtKB-KW"/>
</dbReference>
<dbReference type="InterPro" id="IPR050855">
    <property type="entry name" value="NDM-1-like"/>
</dbReference>
<evidence type="ECO:0000259" key="1">
    <source>
        <dbReference type="SMART" id="SM00849"/>
    </source>
</evidence>